<protein>
    <submittedName>
        <fullName evidence="1">Uncharacterized protein</fullName>
    </submittedName>
</protein>
<comment type="caution">
    <text evidence="1">The sequence shown here is derived from an EMBL/GenBank/DDBJ whole genome shotgun (WGS) entry which is preliminary data.</text>
</comment>
<name>A0ACC2J206_9PEZI</name>
<evidence type="ECO:0000313" key="2">
    <source>
        <dbReference type="Proteomes" id="UP001153334"/>
    </source>
</evidence>
<dbReference type="Proteomes" id="UP001153334">
    <property type="component" value="Unassembled WGS sequence"/>
</dbReference>
<proteinExistence type="predicted"/>
<accession>A0ACC2J206</accession>
<gene>
    <name evidence="1" type="ORF">ONZ43_g2071</name>
</gene>
<evidence type="ECO:0000313" key="1">
    <source>
        <dbReference type="EMBL" id="KAJ8121488.1"/>
    </source>
</evidence>
<reference evidence="1" key="1">
    <citation type="submission" date="2022-11" db="EMBL/GenBank/DDBJ databases">
        <title>Genome Sequence of Nemania bipapillata.</title>
        <authorList>
            <person name="Buettner E."/>
        </authorList>
    </citation>
    <scope>NUCLEOTIDE SEQUENCE</scope>
    <source>
        <strain evidence="1">CP14</strain>
    </source>
</reference>
<organism evidence="1 2">
    <name type="scientific">Nemania bipapillata</name>
    <dbReference type="NCBI Taxonomy" id="110536"/>
    <lineage>
        <taxon>Eukaryota</taxon>
        <taxon>Fungi</taxon>
        <taxon>Dikarya</taxon>
        <taxon>Ascomycota</taxon>
        <taxon>Pezizomycotina</taxon>
        <taxon>Sordariomycetes</taxon>
        <taxon>Xylariomycetidae</taxon>
        <taxon>Xylariales</taxon>
        <taxon>Xylariaceae</taxon>
        <taxon>Nemania</taxon>
    </lineage>
</organism>
<sequence length="365" mass="39150">MDKATERAVSSGPGASTTKAVVVTSLGRATVEDVFMPIVPNDWILVKVKAVATNPTDWKHVALGGADVGCRVGCDYAGVVEKIGSEVTNFKVGDRITGWVHGSNRANHESGAFAEYAIAKASVQRKIPECLSFEEAATLGTAIMTVGQGMYMRLKLPLPSGPSKVPFPILIYGGSTATGMVGIQLAKLSGLQVITTCSPHNFDLVKSFGADAVFDYKSPTCSADIKEFTKNQLTYSWDCTGDGAGLCAAAMSDTEPGVYGTIMPADYELLTKTNPKVEGQPFMRGYDTQGENYFWFGQIPVTPDLEEMKYYQSFLELTQPFLENGSIKPPRYVVNKTGAGLDGVVKGLDEMKAGKISGEKLVYTI</sequence>
<keyword evidence="2" id="KW-1185">Reference proteome</keyword>
<dbReference type="EMBL" id="JAPESX010000404">
    <property type="protein sequence ID" value="KAJ8121488.1"/>
    <property type="molecule type" value="Genomic_DNA"/>
</dbReference>